<name>W3A6R3_PHYNI</name>
<evidence type="ECO:0000256" key="2">
    <source>
        <dbReference type="SAM" id="MobiDB-lite"/>
    </source>
</evidence>
<feature type="domain" description="HTH CENPB-type" evidence="3">
    <location>
        <begin position="89"/>
        <end position="162"/>
    </location>
</feature>
<feature type="region of interest" description="Disordered" evidence="2">
    <location>
        <begin position="1"/>
        <end position="23"/>
    </location>
</feature>
<dbReference type="Gene3D" id="1.10.10.60">
    <property type="entry name" value="Homeodomain-like"/>
    <property type="match status" value="2"/>
</dbReference>
<dbReference type="InterPro" id="IPR006600">
    <property type="entry name" value="HTH_CenpB_DNA-bd_dom"/>
</dbReference>
<organism evidence="4 5">
    <name type="scientific">Phytophthora nicotianae P10297</name>
    <dbReference type="NCBI Taxonomy" id="1317064"/>
    <lineage>
        <taxon>Eukaryota</taxon>
        <taxon>Sar</taxon>
        <taxon>Stramenopiles</taxon>
        <taxon>Oomycota</taxon>
        <taxon>Peronosporomycetes</taxon>
        <taxon>Peronosporales</taxon>
        <taxon>Peronosporaceae</taxon>
        <taxon>Phytophthora</taxon>
    </lineage>
</organism>
<keyword evidence="1" id="KW-0238">DNA-binding</keyword>
<dbReference type="InterPro" id="IPR009057">
    <property type="entry name" value="Homeodomain-like_sf"/>
</dbReference>
<evidence type="ECO:0000259" key="3">
    <source>
        <dbReference type="PROSITE" id="PS51253"/>
    </source>
</evidence>
<dbReference type="Proteomes" id="UP000018948">
    <property type="component" value="Unassembled WGS sequence"/>
</dbReference>
<sequence>MSKSVRQLAPFSDPKMARKPALTKEQRMAIVRQSNKQPEWKQKQLGEWVADTFQLSFVPSQPTISIVLRQAGKPPKPRASTKRPPVPVKPPKPKIVKCPQVEKAMLYWLETQISKDEAVTVTKVQTKAKELVQQGKATVDGFVVSDTWVDSFMRHHVLNCLFGLSDAETTDDEENEENVEVVNAIAKSAEKGKAGKTSRRVVRTLVEKKDSRTPATAKASAPPAGKRKRDSKGNGPSRQVKMRR</sequence>
<comment type="caution">
    <text evidence="4">The sequence shown here is derived from an EMBL/GenBank/DDBJ whole genome shotgun (WGS) entry which is preliminary data.</text>
</comment>
<dbReference type="AlphaFoldDB" id="W3A6R3"/>
<protein>
    <recommendedName>
        <fullName evidence="3">HTH CENPB-type domain-containing protein</fullName>
    </recommendedName>
</protein>
<dbReference type="EMBL" id="ANIY01000182">
    <property type="protein sequence ID" value="ETP54194.1"/>
    <property type="molecule type" value="Genomic_DNA"/>
</dbReference>
<dbReference type="Pfam" id="PF03221">
    <property type="entry name" value="HTH_Tnp_Tc5"/>
    <property type="match status" value="1"/>
</dbReference>
<feature type="region of interest" description="Disordered" evidence="2">
    <location>
        <begin position="69"/>
        <end position="94"/>
    </location>
</feature>
<accession>W3A6R3</accession>
<evidence type="ECO:0000313" key="5">
    <source>
        <dbReference type="Proteomes" id="UP000018948"/>
    </source>
</evidence>
<gene>
    <name evidence="4" type="ORF">F442_01004</name>
</gene>
<dbReference type="OrthoDB" id="162969at2759"/>
<reference evidence="4 5" key="1">
    <citation type="submission" date="2013-11" db="EMBL/GenBank/DDBJ databases">
        <title>The Genome Sequence of Phytophthora parasitica P10297.</title>
        <authorList>
            <consortium name="The Broad Institute Genomics Platform"/>
            <person name="Russ C."/>
            <person name="Tyler B."/>
            <person name="Panabieres F."/>
            <person name="Shan W."/>
            <person name="Tripathy S."/>
            <person name="Grunwald N."/>
            <person name="Machado M."/>
            <person name="Johnson C.S."/>
            <person name="Walker B."/>
            <person name="Young S.K."/>
            <person name="Zeng Q."/>
            <person name="Gargeya S."/>
            <person name="Fitzgerald M."/>
            <person name="Haas B."/>
            <person name="Abouelleil A."/>
            <person name="Allen A.W."/>
            <person name="Alvarado L."/>
            <person name="Arachchi H.M."/>
            <person name="Berlin A.M."/>
            <person name="Chapman S.B."/>
            <person name="Gainer-Dewar J."/>
            <person name="Goldberg J."/>
            <person name="Griggs A."/>
            <person name="Gujja S."/>
            <person name="Hansen M."/>
            <person name="Howarth C."/>
            <person name="Imamovic A."/>
            <person name="Ireland A."/>
            <person name="Larimer J."/>
            <person name="McCowan C."/>
            <person name="Murphy C."/>
            <person name="Pearson M."/>
            <person name="Poon T.W."/>
            <person name="Priest M."/>
            <person name="Roberts A."/>
            <person name="Saif S."/>
            <person name="Shea T."/>
            <person name="Sisk P."/>
            <person name="Sykes S."/>
            <person name="Wortman J."/>
            <person name="Nusbaum C."/>
            <person name="Birren B."/>
        </authorList>
    </citation>
    <scope>NUCLEOTIDE SEQUENCE [LARGE SCALE GENOMIC DNA]</scope>
    <source>
        <strain evidence="4 5">P10297</strain>
    </source>
</reference>
<feature type="region of interest" description="Disordered" evidence="2">
    <location>
        <begin position="189"/>
        <end position="244"/>
    </location>
</feature>
<dbReference type="PROSITE" id="PS51253">
    <property type="entry name" value="HTH_CENPB"/>
    <property type="match status" value="1"/>
</dbReference>
<evidence type="ECO:0000313" key="4">
    <source>
        <dbReference type="EMBL" id="ETP54194.1"/>
    </source>
</evidence>
<proteinExistence type="predicted"/>
<feature type="compositionally biased region" description="Low complexity" evidence="2">
    <location>
        <begin position="213"/>
        <end position="224"/>
    </location>
</feature>
<dbReference type="SMART" id="SM00674">
    <property type="entry name" value="CENPB"/>
    <property type="match status" value="1"/>
</dbReference>
<evidence type="ECO:0000256" key="1">
    <source>
        <dbReference type="ARBA" id="ARBA00023125"/>
    </source>
</evidence>
<dbReference type="GO" id="GO:0003677">
    <property type="term" value="F:DNA binding"/>
    <property type="evidence" value="ECO:0007669"/>
    <property type="project" value="UniProtKB-KW"/>
</dbReference>
<dbReference type="SUPFAM" id="SSF46689">
    <property type="entry name" value="Homeodomain-like"/>
    <property type="match status" value="1"/>
</dbReference>